<evidence type="ECO:0000313" key="2">
    <source>
        <dbReference type="Proteomes" id="UP001056120"/>
    </source>
</evidence>
<dbReference type="Proteomes" id="UP001056120">
    <property type="component" value="Linkage Group LG01"/>
</dbReference>
<name>A0ACB9K3L0_9ASTR</name>
<sequence>MATSYSIASKPKSRRLPLPCWSPDETVALIEVYRDKWYSLRRGNLRAPDWQKVADGVEIRCNGQPPKTSIQCRHKMEKLRKRYRSEMQRIGNRYPSSWVHFKLMDCMESGTSSSDPSVNHDDEDADENEEEDMMLHPIRVNKATTRLYPGSVATGVRIKIPSFAAVPSVAMNSRYGPGKGLGVMKRKEEDVEKNDGNVTDAMVAAILKLGDGFVRMERMKMDMARELESMRMKAEIKQTEMILETHRKLWESFSERVTEKKCKKVKRMATPES</sequence>
<proteinExistence type="predicted"/>
<reference evidence="1 2" key="2">
    <citation type="journal article" date="2022" name="Mol. Ecol. Resour.">
        <title>The genomes of chicory, endive, great burdock and yacon provide insights into Asteraceae paleo-polyploidization history and plant inulin production.</title>
        <authorList>
            <person name="Fan W."/>
            <person name="Wang S."/>
            <person name="Wang H."/>
            <person name="Wang A."/>
            <person name="Jiang F."/>
            <person name="Liu H."/>
            <person name="Zhao H."/>
            <person name="Xu D."/>
            <person name="Zhang Y."/>
        </authorList>
    </citation>
    <scope>NUCLEOTIDE SEQUENCE [LARGE SCALE GENOMIC DNA]</scope>
    <source>
        <strain evidence="2">cv. Yunnan</strain>
        <tissue evidence="1">Leaves</tissue>
    </source>
</reference>
<organism evidence="1 2">
    <name type="scientific">Smallanthus sonchifolius</name>
    <dbReference type="NCBI Taxonomy" id="185202"/>
    <lineage>
        <taxon>Eukaryota</taxon>
        <taxon>Viridiplantae</taxon>
        <taxon>Streptophyta</taxon>
        <taxon>Embryophyta</taxon>
        <taxon>Tracheophyta</taxon>
        <taxon>Spermatophyta</taxon>
        <taxon>Magnoliopsida</taxon>
        <taxon>eudicotyledons</taxon>
        <taxon>Gunneridae</taxon>
        <taxon>Pentapetalae</taxon>
        <taxon>asterids</taxon>
        <taxon>campanulids</taxon>
        <taxon>Asterales</taxon>
        <taxon>Asteraceae</taxon>
        <taxon>Asteroideae</taxon>
        <taxon>Heliantheae alliance</taxon>
        <taxon>Millerieae</taxon>
        <taxon>Smallanthus</taxon>
    </lineage>
</organism>
<reference evidence="2" key="1">
    <citation type="journal article" date="2022" name="Mol. Ecol. Resour.">
        <title>The genomes of chicory, endive, great burdock and yacon provide insights into Asteraceae palaeo-polyploidization history and plant inulin production.</title>
        <authorList>
            <person name="Fan W."/>
            <person name="Wang S."/>
            <person name="Wang H."/>
            <person name="Wang A."/>
            <person name="Jiang F."/>
            <person name="Liu H."/>
            <person name="Zhao H."/>
            <person name="Xu D."/>
            <person name="Zhang Y."/>
        </authorList>
    </citation>
    <scope>NUCLEOTIDE SEQUENCE [LARGE SCALE GENOMIC DNA]</scope>
    <source>
        <strain evidence="2">cv. Yunnan</strain>
    </source>
</reference>
<evidence type="ECO:0000313" key="1">
    <source>
        <dbReference type="EMBL" id="KAI3826837.1"/>
    </source>
</evidence>
<accession>A0ACB9K3L0</accession>
<protein>
    <submittedName>
        <fullName evidence="1">Uncharacterized protein</fullName>
    </submittedName>
</protein>
<dbReference type="EMBL" id="CM042018">
    <property type="protein sequence ID" value="KAI3826837.1"/>
    <property type="molecule type" value="Genomic_DNA"/>
</dbReference>
<gene>
    <name evidence="1" type="ORF">L1987_00895</name>
</gene>
<keyword evidence="2" id="KW-1185">Reference proteome</keyword>
<comment type="caution">
    <text evidence="1">The sequence shown here is derived from an EMBL/GenBank/DDBJ whole genome shotgun (WGS) entry which is preliminary data.</text>
</comment>